<dbReference type="InterPro" id="IPR053931">
    <property type="entry name" value="RapZ_C"/>
</dbReference>
<dbReference type="SUPFAM" id="SSF52540">
    <property type="entry name" value="P-loop containing nucleoside triphosphate hydrolases"/>
    <property type="match status" value="1"/>
</dbReference>
<feature type="domain" description="RapZ-like N-terminal" evidence="5">
    <location>
        <begin position="30"/>
        <end position="181"/>
    </location>
</feature>
<keyword evidence="3 4" id="KW-0342">GTP-binding</keyword>
<evidence type="ECO:0000259" key="5">
    <source>
        <dbReference type="Pfam" id="PF03668"/>
    </source>
</evidence>
<feature type="domain" description="RapZ C-terminal" evidence="6">
    <location>
        <begin position="191"/>
        <end position="309"/>
    </location>
</feature>
<protein>
    <submittedName>
        <fullName evidence="7">RNase adapter RapZ</fullName>
    </submittedName>
</protein>
<dbReference type="EMBL" id="CP146203">
    <property type="protein sequence ID" value="XBH22752.1"/>
    <property type="molecule type" value="Genomic_DNA"/>
</dbReference>
<dbReference type="InterPro" id="IPR053930">
    <property type="entry name" value="RapZ-like_N"/>
</dbReference>
<dbReference type="InterPro" id="IPR005337">
    <property type="entry name" value="RapZ-like"/>
</dbReference>
<evidence type="ECO:0000256" key="4">
    <source>
        <dbReference type="HAMAP-Rule" id="MF_00636"/>
    </source>
</evidence>
<gene>
    <name evidence="7" type="primary">rapZ</name>
    <name evidence="7" type="ORF">V5R04_05915</name>
</gene>
<evidence type="ECO:0000256" key="2">
    <source>
        <dbReference type="ARBA" id="ARBA00022840"/>
    </source>
</evidence>
<dbReference type="AlphaFoldDB" id="A0AAU7DZQ3"/>
<feature type="binding site" evidence="4">
    <location>
        <begin position="36"/>
        <end position="43"/>
    </location>
    <ligand>
        <name>ATP</name>
        <dbReference type="ChEBI" id="CHEBI:30616"/>
    </ligand>
</feature>
<proteinExistence type="inferred from homology"/>
<dbReference type="InterPro" id="IPR027417">
    <property type="entry name" value="P-loop_NTPase"/>
</dbReference>
<keyword evidence="2 4" id="KW-0067">ATP-binding</keyword>
<dbReference type="Pfam" id="PF22740">
    <property type="entry name" value="PapZ_C"/>
    <property type="match status" value="1"/>
</dbReference>
<name>A0AAU7DZQ3_9MICO</name>
<dbReference type="PANTHER" id="PTHR30448:SF0">
    <property type="entry name" value="RNASE ADAPTER PROTEIN RAPZ"/>
    <property type="match status" value="1"/>
</dbReference>
<dbReference type="PANTHER" id="PTHR30448">
    <property type="entry name" value="RNASE ADAPTER PROTEIN RAPZ"/>
    <property type="match status" value="1"/>
</dbReference>
<evidence type="ECO:0000313" key="7">
    <source>
        <dbReference type="EMBL" id="XBH22752.1"/>
    </source>
</evidence>
<dbReference type="Gene3D" id="3.40.50.300">
    <property type="entry name" value="P-loop containing nucleotide triphosphate hydrolases"/>
    <property type="match status" value="1"/>
</dbReference>
<reference evidence="7" key="1">
    <citation type="submission" date="2024-02" db="EMBL/GenBank/DDBJ databases">
        <title>Tomenella chthoni gen. nov. sp. nov., a member of the family Jonesiaceae isolated from bat guano.</title>
        <authorList>
            <person name="Miller S.L."/>
            <person name="King J."/>
            <person name="Sankaranarayanan K."/>
            <person name="Lawson P.A."/>
        </authorList>
    </citation>
    <scope>NUCLEOTIDE SEQUENCE</scope>
    <source>
        <strain evidence="7">BS-20</strain>
    </source>
</reference>
<sequence>MTSEPNPNTVPQGIPAVEAAAHAPVAETNEVLIVTGMSGAGRSKTAEVLEDLDWFVVDNMPPKMLIPMVEMMNHAGSTITRLAAVIDVRGGRFFDDLYEVLEQLEQAKVPFRIMFLDATDEILVRRFEAVRRPHPLQEDGRLLDGIQAERRILSKLRHRADYVVESSDRNVHDLAREIRSLVAEPAENELRINVMSFGFKYGIPLDADNVVDMRFLSNPYWIDELRHLTGHDAAVSEYVLALPRAEEFITKYLEALEPVLEGYSKEEKRYATLAVGCTGGKHRSVAVTQEVARRLRDAGYRVVTSDRDLGKE</sequence>
<dbReference type="NCBIfam" id="NF003828">
    <property type="entry name" value="PRK05416.1"/>
    <property type="match status" value="1"/>
</dbReference>
<organism evidence="7">
    <name type="scientific">Jonesiaceae bacterium BS-20</name>
    <dbReference type="NCBI Taxonomy" id="3120821"/>
    <lineage>
        <taxon>Bacteria</taxon>
        <taxon>Bacillati</taxon>
        <taxon>Actinomycetota</taxon>
        <taxon>Actinomycetes</taxon>
        <taxon>Micrococcales</taxon>
        <taxon>Jonesiaceae</taxon>
    </lineage>
</organism>
<dbReference type="GO" id="GO:0005524">
    <property type="term" value="F:ATP binding"/>
    <property type="evidence" value="ECO:0007669"/>
    <property type="project" value="UniProtKB-UniRule"/>
</dbReference>
<feature type="binding site" evidence="4">
    <location>
        <begin position="87"/>
        <end position="90"/>
    </location>
    <ligand>
        <name>GTP</name>
        <dbReference type="ChEBI" id="CHEBI:37565"/>
    </ligand>
</feature>
<dbReference type="HAMAP" id="MF_00636">
    <property type="entry name" value="RapZ_like"/>
    <property type="match status" value="1"/>
</dbReference>
<dbReference type="PIRSF" id="PIRSF005052">
    <property type="entry name" value="P-loopkin"/>
    <property type="match status" value="1"/>
</dbReference>
<evidence type="ECO:0000256" key="1">
    <source>
        <dbReference type="ARBA" id="ARBA00022741"/>
    </source>
</evidence>
<evidence type="ECO:0000259" key="6">
    <source>
        <dbReference type="Pfam" id="PF22740"/>
    </source>
</evidence>
<keyword evidence="1 4" id="KW-0547">Nucleotide-binding</keyword>
<dbReference type="Pfam" id="PF03668">
    <property type="entry name" value="RapZ-like_N"/>
    <property type="match status" value="1"/>
</dbReference>
<evidence type="ECO:0000256" key="3">
    <source>
        <dbReference type="ARBA" id="ARBA00023134"/>
    </source>
</evidence>
<dbReference type="GO" id="GO:0005525">
    <property type="term" value="F:GTP binding"/>
    <property type="evidence" value="ECO:0007669"/>
    <property type="project" value="UniProtKB-UniRule"/>
</dbReference>
<accession>A0AAU7DZQ3</accession>